<dbReference type="InterPro" id="IPR039537">
    <property type="entry name" value="Retrotran_Ty1/copia-like"/>
</dbReference>
<dbReference type="PANTHER" id="PTHR42648:SF11">
    <property type="entry name" value="TRANSPOSON TY4-P GAG-POL POLYPROTEIN"/>
    <property type="match status" value="1"/>
</dbReference>
<dbReference type="SUPFAM" id="SSF56672">
    <property type="entry name" value="DNA/RNA polymerases"/>
    <property type="match status" value="1"/>
</dbReference>
<proteinExistence type="predicted"/>
<dbReference type="SUPFAM" id="SSF53098">
    <property type="entry name" value="Ribonuclease H-like"/>
    <property type="match status" value="1"/>
</dbReference>
<dbReference type="GO" id="GO:0015074">
    <property type="term" value="P:DNA integration"/>
    <property type="evidence" value="ECO:0007669"/>
    <property type="project" value="UniProtKB-KW"/>
</dbReference>
<keyword evidence="4" id="KW-0479">Metal-binding</keyword>
<accession>A0A507D5S3</accession>
<dbReference type="GO" id="GO:0003964">
    <property type="term" value="F:RNA-directed DNA polymerase activity"/>
    <property type="evidence" value="ECO:0007669"/>
    <property type="project" value="UniProtKB-KW"/>
</dbReference>
<dbReference type="InterPro" id="IPR043502">
    <property type="entry name" value="DNA/RNA_pol_sf"/>
</dbReference>
<evidence type="ECO:0000259" key="15">
    <source>
        <dbReference type="PROSITE" id="PS50994"/>
    </source>
</evidence>
<dbReference type="GO" id="GO:0004519">
    <property type="term" value="F:endonuclease activity"/>
    <property type="evidence" value="ECO:0007669"/>
    <property type="project" value="UniProtKB-KW"/>
</dbReference>
<keyword evidence="10 16" id="KW-0808">Transferase</keyword>
<evidence type="ECO:0000256" key="12">
    <source>
        <dbReference type="ARBA" id="ARBA00023268"/>
    </source>
</evidence>
<keyword evidence="10 16" id="KW-0239">DNA-directed DNA polymerase</keyword>
<keyword evidence="5" id="KW-0255">Endonuclease</keyword>
<dbReference type="PANTHER" id="PTHR42648">
    <property type="entry name" value="TRANSPOSASE, PUTATIVE-RELATED"/>
    <property type="match status" value="1"/>
</dbReference>
<dbReference type="GO" id="GO:0005634">
    <property type="term" value="C:nucleus"/>
    <property type="evidence" value="ECO:0007669"/>
    <property type="project" value="UniProtKB-ARBA"/>
</dbReference>
<evidence type="ECO:0000256" key="13">
    <source>
        <dbReference type="ARBA" id="ARBA00048173"/>
    </source>
</evidence>
<dbReference type="GO" id="GO:0003887">
    <property type="term" value="F:DNA-directed DNA polymerase activity"/>
    <property type="evidence" value="ECO:0007669"/>
    <property type="project" value="UniProtKB-KW"/>
</dbReference>
<evidence type="ECO:0000256" key="14">
    <source>
        <dbReference type="ARBA" id="ARBA00049244"/>
    </source>
</evidence>
<dbReference type="Gene3D" id="3.30.420.10">
    <property type="entry name" value="Ribonuclease H-like superfamily/Ribonuclease H"/>
    <property type="match status" value="1"/>
</dbReference>
<evidence type="ECO:0000256" key="3">
    <source>
        <dbReference type="ARBA" id="ARBA00022722"/>
    </source>
</evidence>
<dbReference type="EMBL" id="QEAM01000094">
    <property type="protein sequence ID" value="TPX46784.1"/>
    <property type="molecule type" value="Genomic_DNA"/>
</dbReference>
<organism evidence="16 17">
    <name type="scientific">Synchytrium endobioticum</name>
    <dbReference type="NCBI Taxonomy" id="286115"/>
    <lineage>
        <taxon>Eukaryota</taxon>
        <taxon>Fungi</taxon>
        <taxon>Fungi incertae sedis</taxon>
        <taxon>Chytridiomycota</taxon>
        <taxon>Chytridiomycota incertae sedis</taxon>
        <taxon>Chytridiomycetes</taxon>
        <taxon>Synchytriales</taxon>
        <taxon>Synchytriaceae</taxon>
        <taxon>Synchytrium</taxon>
    </lineage>
</organism>
<dbReference type="GO" id="GO:0016787">
    <property type="term" value="F:hydrolase activity"/>
    <property type="evidence" value="ECO:0007669"/>
    <property type="project" value="UniProtKB-KW"/>
</dbReference>
<name>A0A507D5S3_9FUNG</name>
<dbReference type="OrthoDB" id="2163007at2759"/>
<reference evidence="16 17" key="1">
    <citation type="journal article" date="2019" name="Sci. Rep.">
        <title>Comparative genomics of chytrid fungi reveal insights into the obligate biotrophic and pathogenic lifestyle of Synchytrium endobioticum.</title>
        <authorList>
            <person name="van de Vossenberg B.T.L.H."/>
            <person name="Warris S."/>
            <person name="Nguyen H.D.T."/>
            <person name="van Gent-Pelzer M.P.E."/>
            <person name="Joly D.L."/>
            <person name="van de Geest H.C."/>
            <person name="Bonants P.J.M."/>
            <person name="Smith D.S."/>
            <person name="Levesque C.A."/>
            <person name="van der Lee T.A.J."/>
        </authorList>
    </citation>
    <scope>NUCLEOTIDE SEQUENCE [LARGE SCALE GENOMIC DNA]</scope>
    <source>
        <strain evidence="16 17">LEV6574</strain>
    </source>
</reference>
<keyword evidence="7" id="KW-0460">Magnesium</keyword>
<dbReference type="GO" id="GO:0032196">
    <property type="term" value="P:transposition"/>
    <property type="evidence" value="ECO:0007669"/>
    <property type="project" value="UniProtKB-KW"/>
</dbReference>
<evidence type="ECO:0000256" key="5">
    <source>
        <dbReference type="ARBA" id="ARBA00022759"/>
    </source>
</evidence>
<comment type="caution">
    <text evidence="16">The sequence shown here is derived from an EMBL/GenBank/DDBJ whole genome shotgun (WGS) entry which is preliminary data.</text>
</comment>
<dbReference type="Proteomes" id="UP000320475">
    <property type="component" value="Unassembled WGS sequence"/>
</dbReference>
<evidence type="ECO:0000256" key="6">
    <source>
        <dbReference type="ARBA" id="ARBA00022801"/>
    </source>
</evidence>
<evidence type="ECO:0000256" key="11">
    <source>
        <dbReference type="ARBA" id="ARBA00023172"/>
    </source>
</evidence>
<dbReference type="Pfam" id="PF07727">
    <property type="entry name" value="RVT_2"/>
    <property type="match status" value="1"/>
</dbReference>
<dbReference type="GO" id="GO:0003676">
    <property type="term" value="F:nucleic acid binding"/>
    <property type="evidence" value="ECO:0007669"/>
    <property type="project" value="InterPro"/>
</dbReference>
<dbReference type="GO" id="GO:0006310">
    <property type="term" value="P:DNA recombination"/>
    <property type="evidence" value="ECO:0007669"/>
    <property type="project" value="UniProtKB-KW"/>
</dbReference>
<keyword evidence="11" id="KW-0233">DNA recombination</keyword>
<comment type="catalytic activity">
    <reaction evidence="13">
        <text>DNA(n) + a 2'-deoxyribonucleoside 5'-triphosphate = DNA(n+1) + diphosphate</text>
        <dbReference type="Rhea" id="RHEA:22508"/>
        <dbReference type="Rhea" id="RHEA-COMP:17339"/>
        <dbReference type="Rhea" id="RHEA-COMP:17340"/>
        <dbReference type="ChEBI" id="CHEBI:33019"/>
        <dbReference type="ChEBI" id="CHEBI:61560"/>
        <dbReference type="ChEBI" id="CHEBI:173112"/>
        <dbReference type="EC" id="2.7.7.49"/>
    </reaction>
</comment>
<keyword evidence="2" id="KW-0548">Nucleotidyltransferase</keyword>
<dbReference type="InterPro" id="IPR001584">
    <property type="entry name" value="Integrase_cat-core"/>
</dbReference>
<evidence type="ECO:0000256" key="7">
    <source>
        <dbReference type="ARBA" id="ARBA00022842"/>
    </source>
</evidence>
<evidence type="ECO:0000256" key="4">
    <source>
        <dbReference type="ARBA" id="ARBA00022723"/>
    </source>
</evidence>
<dbReference type="InterPro" id="IPR036397">
    <property type="entry name" value="RNaseH_sf"/>
</dbReference>
<gene>
    <name evidence="16" type="ORF">SeLEV6574_g03038</name>
</gene>
<dbReference type="GO" id="GO:0046872">
    <property type="term" value="F:metal ion binding"/>
    <property type="evidence" value="ECO:0007669"/>
    <property type="project" value="UniProtKB-KW"/>
</dbReference>
<dbReference type="VEuPathDB" id="FungiDB:SeMB42_g05331"/>
<keyword evidence="8" id="KW-0229">DNA integration</keyword>
<evidence type="ECO:0000256" key="2">
    <source>
        <dbReference type="ARBA" id="ARBA00022695"/>
    </source>
</evidence>
<keyword evidence="3" id="KW-0540">Nuclease</keyword>
<dbReference type="InterPro" id="IPR012337">
    <property type="entry name" value="RNaseH-like_sf"/>
</dbReference>
<dbReference type="PROSITE" id="PS50994">
    <property type="entry name" value="INTEGRASE"/>
    <property type="match status" value="1"/>
</dbReference>
<keyword evidence="12" id="KW-0511">Multifunctional enzyme</keyword>
<dbReference type="InterPro" id="IPR013103">
    <property type="entry name" value="RVT_2"/>
</dbReference>
<keyword evidence="9" id="KW-0695">RNA-directed DNA polymerase</keyword>
<dbReference type="AlphaFoldDB" id="A0A507D5S3"/>
<evidence type="ECO:0000313" key="16">
    <source>
        <dbReference type="EMBL" id="TPX46784.1"/>
    </source>
</evidence>
<evidence type="ECO:0000313" key="17">
    <source>
        <dbReference type="Proteomes" id="UP000320475"/>
    </source>
</evidence>
<comment type="catalytic activity">
    <reaction evidence="14">
        <text>DNA(n) + a 2'-deoxyribonucleoside 5'-triphosphate = DNA(n+1) + diphosphate</text>
        <dbReference type="Rhea" id="RHEA:22508"/>
        <dbReference type="Rhea" id="RHEA-COMP:17339"/>
        <dbReference type="Rhea" id="RHEA-COMP:17340"/>
        <dbReference type="ChEBI" id="CHEBI:33019"/>
        <dbReference type="ChEBI" id="CHEBI:61560"/>
        <dbReference type="ChEBI" id="CHEBI:173112"/>
        <dbReference type="EC" id="2.7.7.7"/>
    </reaction>
</comment>
<keyword evidence="1" id="KW-0815">Transposition</keyword>
<dbReference type="VEuPathDB" id="FungiDB:SeMB42_g02249"/>
<evidence type="ECO:0000256" key="10">
    <source>
        <dbReference type="ARBA" id="ARBA00022932"/>
    </source>
</evidence>
<evidence type="ECO:0000256" key="8">
    <source>
        <dbReference type="ARBA" id="ARBA00022908"/>
    </source>
</evidence>
<evidence type="ECO:0000256" key="9">
    <source>
        <dbReference type="ARBA" id="ARBA00022918"/>
    </source>
</evidence>
<protein>
    <submittedName>
        <fullName evidence="16">DNA-directed DNA polymerase</fullName>
    </submittedName>
</protein>
<evidence type="ECO:0000256" key="1">
    <source>
        <dbReference type="ARBA" id="ARBA00022578"/>
    </source>
</evidence>
<sequence>MTEDPYPTSTSPEPAVLEHLTADVIGPFRTKSHDGSTNYLVVLDVGSHYGWVVPLRNRDAAKPLMDLIRLLQNQHGAVIKYVQLDNAPEFTSHRMKEFLLERGIIRRKTMVYSHQQNGAIERYNRTLQERAKTLMAACGLPATFWFDAFLTAVYLENRSTTRAIATKITPYEMLYGQPPGSEEDDILHPPLPTNPRSILRVPPVMLFPPTLASTRSRRTNVQPPARFADAYTATPVEKTVILPQGYTAAISSPENVEWESAMAEEVSALEANDTWELVNIPKRAYVLPGKWVYALKYDEIGEIARFIARLVVLGNMQTDGIDYTETFAPTAHLPTLRVLVSLIAANNWYASTLDISTAFLNGELEEEIYVKQPTGFHDGTGRVCRLIKSLYGLRQAPRVWYQHQATWMTANEFTSSPADPCLYAGISKSGSRVYILVHVDDFLITSSSEDAAHDVECQLEHSFSLKKGGGPLQWYLNINFSRIDDSTITMSQVPYVNDILATFDMHNCNQATSPMALGFDPSTEAPPCDKPRYQKAIGMLLYLARCTRPDIMTPVAILSKYTSHPTTYHWQAITHVLRYLKGSHDFVLKLGGTQIVTFADVDWATDISDRKSRSGFVVRIDLDAICKRNRRVIFWGTSEGWVCIDGRRFR</sequence>
<feature type="domain" description="Integrase catalytic" evidence="15">
    <location>
        <begin position="10"/>
        <end position="178"/>
    </location>
</feature>
<keyword evidence="6" id="KW-0378">Hydrolase</keyword>